<keyword evidence="10" id="KW-1185">Reference proteome</keyword>
<sequence length="318" mass="34279">MKVQLIRKTEVARDIVSLEFADPAGAALPAFSAGAHIDVMPADGFVRQYSLCNDPRETHRYVLGVLREPCSRGGSTAMHALREGALLDISEPRNHFPLALDAAHSILLAGGIGVTPILCMAEGLAHARASFELHYCTREPERAAFRERFAAPHLKPHSRLYFDTAPATGRLDLERVLAAPAADRHVYVCGPAGFIDFVLDAARRLGWHSENVHREYFGAPAANAAAHDSDGPFQVRLASSGRVVDVAATQTIAGALEKAGIAIATSCEQGVCGTCLTRVLEGEPDHRDVYLTDEERAANDQLLPCCSRSKSPLLVLDL</sequence>
<proteinExistence type="predicted"/>
<dbReference type="Pfam" id="PF00111">
    <property type="entry name" value="Fer2"/>
    <property type="match status" value="1"/>
</dbReference>
<dbReference type="PROSITE" id="PS51384">
    <property type="entry name" value="FAD_FR"/>
    <property type="match status" value="1"/>
</dbReference>
<keyword evidence="2" id="KW-0001">2Fe-2S</keyword>
<dbReference type="EMBL" id="CADIKI010000005">
    <property type="protein sequence ID" value="CAB3786990.1"/>
    <property type="molecule type" value="Genomic_DNA"/>
</dbReference>
<dbReference type="RefSeq" id="WP_175159323.1">
    <property type="nucleotide sequence ID" value="NZ_CADIKI010000005.1"/>
</dbReference>
<dbReference type="InterPro" id="IPR050415">
    <property type="entry name" value="MRET"/>
</dbReference>
<dbReference type="InterPro" id="IPR001041">
    <property type="entry name" value="2Fe-2S_ferredoxin-type"/>
</dbReference>
<dbReference type="Gene3D" id="3.10.20.30">
    <property type="match status" value="1"/>
</dbReference>
<evidence type="ECO:0000256" key="3">
    <source>
        <dbReference type="ARBA" id="ARBA00022723"/>
    </source>
</evidence>
<protein>
    <submittedName>
        <fullName evidence="9">Phthalate dioxygenase reductase</fullName>
        <ecNumber evidence="9">1.-.-.-</ecNumber>
    </submittedName>
</protein>
<keyword evidence="5" id="KW-0408">Iron</keyword>
<keyword evidence="1" id="KW-0285">Flavoprotein</keyword>
<keyword evidence="4 9" id="KW-0560">Oxidoreductase</keyword>
<dbReference type="InterPro" id="IPR039261">
    <property type="entry name" value="FNR_nucleotide-bd"/>
</dbReference>
<dbReference type="GO" id="GO:0051213">
    <property type="term" value="F:dioxygenase activity"/>
    <property type="evidence" value="ECO:0007669"/>
    <property type="project" value="UniProtKB-KW"/>
</dbReference>
<gene>
    <name evidence="9" type="primary">ophA1</name>
    <name evidence="9" type="ORF">LMG27177_02118</name>
</gene>
<dbReference type="Gene3D" id="2.40.30.10">
    <property type="entry name" value="Translation factors"/>
    <property type="match status" value="1"/>
</dbReference>
<dbReference type="GO" id="GO:0046872">
    <property type="term" value="F:metal ion binding"/>
    <property type="evidence" value="ECO:0007669"/>
    <property type="project" value="UniProtKB-KW"/>
</dbReference>
<keyword evidence="6" id="KW-0411">Iron-sulfur</keyword>
<evidence type="ECO:0000313" key="9">
    <source>
        <dbReference type="EMBL" id="CAB3786990.1"/>
    </source>
</evidence>
<dbReference type="PRINTS" id="PR00409">
    <property type="entry name" value="PHDIOXRDTASE"/>
</dbReference>
<dbReference type="GO" id="GO:0051537">
    <property type="term" value="F:2 iron, 2 sulfur cluster binding"/>
    <property type="evidence" value="ECO:0007669"/>
    <property type="project" value="UniProtKB-KW"/>
</dbReference>
<dbReference type="PANTHER" id="PTHR47354">
    <property type="entry name" value="NADH OXIDOREDUCTASE HCR"/>
    <property type="match status" value="1"/>
</dbReference>
<evidence type="ECO:0000259" key="7">
    <source>
        <dbReference type="PROSITE" id="PS51085"/>
    </source>
</evidence>
<dbReference type="Gene3D" id="3.40.50.80">
    <property type="entry name" value="Nucleotide-binding domain of ferredoxin-NADP reductase (FNR) module"/>
    <property type="match status" value="1"/>
</dbReference>
<evidence type="ECO:0000256" key="5">
    <source>
        <dbReference type="ARBA" id="ARBA00023004"/>
    </source>
</evidence>
<dbReference type="InterPro" id="IPR006058">
    <property type="entry name" value="2Fe2S_fd_BS"/>
</dbReference>
<reference evidence="9 10" key="1">
    <citation type="submission" date="2020-04" db="EMBL/GenBank/DDBJ databases">
        <authorList>
            <person name="De Canck E."/>
        </authorList>
    </citation>
    <scope>NUCLEOTIDE SEQUENCE [LARGE SCALE GENOMIC DNA]</scope>
    <source>
        <strain evidence="9 10">LMG 27177</strain>
    </source>
</reference>
<keyword evidence="3" id="KW-0479">Metal-binding</keyword>
<dbReference type="AlphaFoldDB" id="A0A6J5FUE1"/>
<evidence type="ECO:0000256" key="1">
    <source>
        <dbReference type="ARBA" id="ARBA00022630"/>
    </source>
</evidence>
<dbReference type="InterPro" id="IPR017938">
    <property type="entry name" value="Riboflavin_synthase-like_b-brl"/>
</dbReference>
<accession>A0A6J5FUE1</accession>
<keyword evidence="9" id="KW-0223">Dioxygenase</keyword>
<feature type="domain" description="2Fe-2S ferredoxin-type" evidence="7">
    <location>
        <begin position="233"/>
        <end position="318"/>
    </location>
</feature>
<dbReference type="EC" id="1.-.-.-" evidence="9"/>
<dbReference type="InterPro" id="IPR017927">
    <property type="entry name" value="FAD-bd_FR_type"/>
</dbReference>
<dbReference type="CDD" id="cd06185">
    <property type="entry name" value="PDR_like"/>
    <property type="match status" value="1"/>
</dbReference>
<dbReference type="PANTHER" id="PTHR47354:SF1">
    <property type="entry name" value="CARNITINE MONOOXYGENASE REDUCTASE SUBUNIT"/>
    <property type="match status" value="1"/>
</dbReference>
<evidence type="ECO:0000256" key="2">
    <source>
        <dbReference type="ARBA" id="ARBA00022714"/>
    </source>
</evidence>
<dbReference type="PROSITE" id="PS51085">
    <property type="entry name" value="2FE2S_FER_2"/>
    <property type="match status" value="1"/>
</dbReference>
<evidence type="ECO:0000313" key="10">
    <source>
        <dbReference type="Proteomes" id="UP000494252"/>
    </source>
</evidence>
<evidence type="ECO:0000259" key="8">
    <source>
        <dbReference type="PROSITE" id="PS51384"/>
    </source>
</evidence>
<feature type="domain" description="FAD-binding FR-type" evidence="8">
    <location>
        <begin position="1"/>
        <end position="99"/>
    </location>
</feature>
<name>A0A6J5FUE1_9BURK</name>
<evidence type="ECO:0000256" key="4">
    <source>
        <dbReference type="ARBA" id="ARBA00023002"/>
    </source>
</evidence>
<dbReference type="InterPro" id="IPR012675">
    <property type="entry name" value="Beta-grasp_dom_sf"/>
</dbReference>
<dbReference type="CDD" id="cd00207">
    <property type="entry name" value="fer2"/>
    <property type="match status" value="1"/>
</dbReference>
<dbReference type="SUPFAM" id="SSF52343">
    <property type="entry name" value="Ferredoxin reductase-like, C-terminal NADP-linked domain"/>
    <property type="match status" value="1"/>
</dbReference>
<evidence type="ECO:0000256" key="6">
    <source>
        <dbReference type="ARBA" id="ARBA00023014"/>
    </source>
</evidence>
<dbReference type="InterPro" id="IPR036010">
    <property type="entry name" value="2Fe-2S_ferredoxin-like_sf"/>
</dbReference>
<organism evidence="9 10">
    <name type="scientific">Paraburkholderia fynbosensis</name>
    <dbReference type="NCBI Taxonomy" id="1200993"/>
    <lineage>
        <taxon>Bacteria</taxon>
        <taxon>Pseudomonadati</taxon>
        <taxon>Pseudomonadota</taxon>
        <taxon>Betaproteobacteria</taxon>
        <taxon>Burkholderiales</taxon>
        <taxon>Burkholderiaceae</taxon>
        <taxon>Paraburkholderia</taxon>
    </lineage>
</organism>
<dbReference type="PROSITE" id="PS00197">
    <property type="entry name" value="2FE2S_FER_1"/>
    <property type="match status" value="1"/>
</dbReference>
<dbReference type="SUPFAM" id="SSF63380">
    <property type="entry name" value="Riboflavin synthase domain-like"/>
    <property type="match status" value="1"/>
</dbReference>
<dbReference type="SUPFAM" id="SSF54292">
    <property type="entry name" value="2Fe-2S ferredoxin-like"/>
    <property type="match status" value="1"/>
</dbReference>
<dbReference type="Proteomes" id="UP000494252">
    <property type="component" value="Unassembled WGS sequence"/>
</dbReference>